<organism evidence="4 5">
    <name type="scientific">Mucilaginibacter pedocola</name>
    <dbReference type="NCBI Taxonomy" id="1792845"/>
    <lineage>
        <taxon>Bacteria</taxon>
        <taxon>Pseudomonadati</taxon>
        <taxon>Bacteroidota</taxon>
        <taxon>Sphingobacteriia</taxon>
        <taxon>Sphingobacteriales</taxon>
        <taxon>Sphingobacteriaceae</taxon>
        <taxon>Mucilaginibacter</taxon>
    </lineage>
</organism>
<accession>A0A1S9PG46</accession>
<dbReference type="GO" id="GO:0070006">
    <property type="term" value="F:metalloaminopeptidase activity"/>
    <property type="evidence" value="ECO:0007669"/>
    <property type="project" value="TreeGrafter"/>
</dbReference>
<feature type="chain" id="PRO_5012368461" evidence="2">
    <location>
        <begin position="26"/>
        <end position="806"/>
    </location>
</feature>
<dbReference type="GO" id="GO:0016020">
    <property type="term" value="C:membrane"/>
    <property type="evidence" value="ECO:0007669"/>
    <property type="project" value="TreeGrafter"/>
</dbReference>
<dbReference type="GO" id="GO:0008270">
    <property type="term" value="F:zinc ion binding"/>
    <property type="evidence" value="ECO:0007669"/>
    <property type="project" value="InterPro"/>
</dbReference>
<dbReference type="Gene3D" id="1.10.390.10">
    <property type="entry name" value="Neutral Protease Domain 2"/>
    <property type="match status" value="1"/>
</dbReference>
<reference evidence="4 5" key="1">
    <citation type="submission" date="2016-07" db="EMBL/GenBank/DDBJ databases">
        <title>Genomic analysis of zinc-resistant bacterium Mucilaginibacter pedocola TBZ30.</title>
        <authorList>
            <person name="Huang J."/>
            <person name="Tang J."/>
        </authorList>
    </citation>
    <scope>NUCLEOTIDE SEQUENCE [LARGE SCALE GENOMIC DNA]</scope>
    <source>
        <strain evidence="4 5">TBZ30</strain>
    </source>
</reference>
<feature type="region of interest" description="Disordered" evidence="1">
    <location>
        <begin position="785"/>
        <end position="806"/>
    </location>
</feature>
<dbReference type="SUPFAM" id="SSF55486">
    <property type="entry name" value="Metalloproteases ('zincins'), catalytic domain"/>
    <property type="match status" value="1"/>
</dbReference>
<dbReference type="EMBL" id="MBTF01000011">
    <property type="protein sequence ID" value="OOQ59934.1"/>
    <property type="molecule type" value="Genomic_DNA"/>
</dbReference>
<dbReference type="InterPro" id="IPR014782">
    <property type="entry name" value="Peptidase_M1_dom"/>
</dbReference>
<dbReference type="PANTHER" id="PTHR11533:SF174">
    <property type="entry name" value="PUROMYCIN-SENSITIVE AMINOPEPTIDASE-RELATED"/>
    <property type="match status" value="1"/>
</dbReference>
<keyword evidence="4" id="KW-0645">Protease</keyword>
<dbReference type="GO" id="GO:0005615">
    <property type="term" value="C:extracellular space"/>
    <property type="evidence" value="ECO:0007669"/>
    <property type="project" value="TreeGrafter"/>
</dbReference>
<protein>
    <submittedName>
        <fullName evidence="4">Aminopeptidase</fullName>
    </submittedName>
</protein>
<evidence type="ECO:0000256" key="2">
    <source>
        <dbReference type="SAM" id="SignalP"/>
    </source>
</evidence>
<dbReference type="PANTHER" id="PTHR11533">
    <property type="entry name" value="PROTEASE M1 ZINC METALLOPROTEASE"/>
    <property type="match status" value="1"/>
</dbReference>
<evidence type="ECO:0000313" key="4">
    <source>
        <dbReference type="EMBL" id="OOQ59934.1"/>
    </source>
</evidence>
<dbReference type="Pfam" id="PF01433">
    <property type="entry name" value="Peptidase_M1"/>
    <property type="match status" value="1"/>
</dbReference>
<name>A0A1S9PG46_9SPHI</name>
<keyword evidence="5" id="KW-1185">Reference proteome</keyword>
<keyword evidence="4" id="KW-0031">Aminopeptidase</keyword>
<comment type="caution">
    <text evidence="4">The sequence shown here is derived from an EMBL/GenBank/DDBJ whole genome shotgun (WGS) entry which is preliminary data.</text>
</comment>
<feature type="signal peptide" evidence="2">
    <location>
        <begin position="1"/>
        <end position="25"/>
    </location>
</feature>
<dbReference type="Proteomes" id="UP000189739">
    <property type="component" value="Unassembled WGS sequence"/>
</dbReference>
<evidence type="ECO:0000259" key="3">
    <source>
        <dbReference type="Pfam" id="PF01433"/>
    </source>
</evidence>
<dbReference type="GO" id="GO:0042277">
    <property type="term" value="F:peptide binding"/>
    <property type="evidence" value="ECO:0007669"/>
    <property type="project" value="TreeGrafter"/>
</dbReference>
<evidence type="ECO:0000256" key="1">
    <source>
        <dbReference type="SAM" id="MobiDB-lite"/>
    </source>
</evidence>
<dbReference type="CDD" id="cd09604">
    <property type="entry name" value="M1_APN_like"/>
    <property type="match status" value="1"/>
</dbReference>
<evidence type="ECO:0000313" key="5">
    <source>
        <dbReference type="Proteomes" id="UP000189739"/>
    </source>
</evidence>
<dbReference type="InterPro" id="IPR050344">
    <property type="entry name" value="Peptidase_M1_aminopeptidases"/>
</dbReference>
<dbReference type="STRING" id="1792845.BC343_27660"/>
<keyword evidence="2" id="KW-0732">Signal</keyword>
<dbReference type="InterPro" id="IPR027268">
    <property type="entry name" value="Peptidase_M4/M1_CTD_sf"/>
</dbReference>
<feature type="compositionally biased region" description="Polar residues" evidence="1">
    <location>
        <begin position="791"/>
        <end position="806"/>
    </location>
</feature>
<keyword evidence="4" id="KW-0378">Hydrolase</keyword>
<dbReference type="AlphaFoldDB" id="A0A1S9PG46"/>
<dbReference type="GO" id="GO:0043171">
    <property type="term" value="P:peptide catabolic process"/>
    <property type="evidence" value="ECO:0007669"/>
    <property type="project" value="TreeGrafter"/>
</dbReference>
<gene>
    <name evidence="4" type="ORF">BC343_27660</name>
</gene>
<dbReference type="GO" id="GO:0005737">
    <property type="term" value="C:cytoplasm"/>
    <property type="evidence" value="ECO:0007669"/>
    <property type="project" value="TreeGrafter"/>
</dbReference>
<sequence length="806" mass="91383">MTKQFMKRIFTSILFVMGTVGASLAQDIQNNPGSNHGNKFEQLGTILNTPNEQRTASGAPGVKYWQQRADYNIKCELDEKNLKLTGSETITYYNNSPDVLTYIWLQLDENEHNTLNNSGYQSSSTMPKQTTTQNIDRTVGRNGTADNGDGDVITKITDATGKKLAYTINKTMMRVELPTPLKSGQQFVFNVDWNYKITDRMTVGGRGGYEYFPEDGNYLFTMTQWYPRLCVYSDFQGWQNHQFTGRGEFALTFGNFKVQMTVPADHVIGATGECLNYSTILSPAKLARYNKAKTSTVPVEVVTLAEAKAAEKAPSTAKKTWVFQANNVRDFAWGSSRKFVWDAMGQNVAGKNVMCMSFYGKEAYNLYSRYSTRLVAHTIKSYSSFSINYPYPVAQSVEASNGMEYPMICFNYGRTEKDGTYSESTKNGMIGVIIHEVGHNFFPMIVNSDERQWTWMDEGLNSFVEYLTEELWDNKFPSKKGAAYTIVDYMKLPKNELEPTMTNSENIVRFGPNAYSKPATALNILRETIMGRKLFDYAFKEYAKRWAFKHPTPADLFRTMEDASGEDLDWFWRGWFYGIDPVDISLDSVKVGKADLKDKFNMPARRGGTQKVAPAAVNGFEDISKVRNRTDKKIVFQTDKDTATQDFYWKYDRGMVGVDTVKFANMIKAQTPPIFETDAFTDEDKAKYGSKYAYELNFSNKGGLVMPIIVEFKFADGSTYTDRIPVQIWRMNEKNCSKFYILDKEVASIKIDPMRETADIDESNNYWGKSGEPSKFQVFKQKMGANGPVRGQSTGVNPMQVSTGTK</sequence>
<proteinExistence type="predicted"/>
<feature type="domain" description="Peptidase M1 membrane alanine aminopeptidase" evidence="3">
    <location>
        <begin position="384"/>
        <end position="575"/>
    </location>
</feature>